<reference evidence="2" key="2">
    <citation type="submission" date="2021-01" db="EMBL/GenBank/DDBJ databases">
        <authorList>
            <person name="Schikora-Tamarit M.A."/>
        </authorList>
    </citation>
    <scope>NUCLEOTIDE SEQUENCE</scope>
    <source>
        <strain evidence="2">CBS2887</strain>
    </source>
</reference>
<comment type="caution">
    <text evidence="2">The sequence shown here is derived from an EMBL/GenBank/DDBJ whole genome shotgun (WGS) entry which is preliminary data.</text>
</comment>
<evidence type="ECO:0008006" key="4">
    <source>
        <dbReference type="Google" id="ProtNLM"/>
    </source>
</evidence>
<dbReference type="AlphaFoldDB" id="A0A9P8PQQ6"/>
<keyword evidence="3" id="KW-1185">Reference proteome</keyword>
<keyword evidence="1" id="KW-1133">Transmembrane helix</keyword>
<evidence type="ECO:0000313" key="2">
    <source>
        <dbReference type="EMBL" id="KAH3676496.1"/>
    </source>
</evidence>
<proteinExistence type="predicted"/>
<evidence type="ECO:0000256" key="1">
    <source>
        <dbReference type="SAM" id="Phobius"/>
    </source>
</evidence>
<evidence type="ECO:0000313" key="3">
    <source>
        <dbReference type="Proteomes" id="UP000774326"/>
    </source>
</evidence>
<sequence>MLTSASFSASGTSSLSSSAMVTVVACFVLRTLSVTLALDFVLLFALVLLLALLLMWMLLTSIGGGLVTNGNWISWLERCNVVLGILSRSLSPPLIDDLDFLLVGPRSNSEEDFLLLCASLRVIVAGCCGTLLSGIMNGCRGDVWNWWSRVD</sequence>
<reference evidence="2" key="1">
    <citation type="journal article" date="2021" name="Open Biol.">
        <title>Shared evolutionary footprints suggest mitochondrial oxidative damage underlies multiple complex I losses in fungi.</title>
        <authorList>
            <person name="Schikora-Tamarit M.A."/>
            <person name="Marcet-Houben M."/>
            <person name="Nosek J."/>
            <person name="Gabaldon T."/>
        </authorList>
    </citation>
    <scope>NUCLEOTIDE SEQUENCE</scope>
    <source>
        <strain evidence="2">CBS2887</strain>
    </source>
</reference>
<name>A0A9P8PQQ6_WICPI</name>
<protein>
    <recommendedName>
        <fullName evidence="4">Transmembrane protein</fullName>
    </recommendedName>
</protein>
<feature type="transmembrane region" description="Helical" evidence="1">
    <location>
        <begin position="6"/>
        <end position="29"/>
    </location>
</feature>
<keyword evidence="1" id="KW-0472">Membrane</keyword>
<feature type="transmembrane region" description="Helical" evidence="1">
    <location>
        <begin position="36"/>
        <end position="59"/>
    </location>
</feature>
<keyword evidence="1" id="KW-0812">Transmembrane</keyword>
<feature type="transmembrane region" description="Helical" evidence="1">
    <location>
        <begin position="113"/>
        <end position="132"/>
    </location>
</feature>
<accession>A0A9P8PQQ6</accession>
<organism evidence="2 3">
    <name type="scientific">Wickerhamomyces pijperi</name>
    <name type="common">Yeast</name>
    <name type="synonym">Pichia pijperi</name>
    <dbReference type="NCBI Taxonomy" id="599730"/>
    <lineage>
        <taxon>Eukaryota</taxon>
        <taxon>Fungi</taxon>
        <taxon>Dikarya</taxon>
        <taxon>Ascomycota</taxon>
        <taxon>Saccharomycotina</taxon>
        <taxon>Saccharomycetes</taxon>
        <taxon>Phaffomycetales</taxon>
        <taxon>Wickerhamomycetaceae</taxon>
        <taxon>Wickerhamomyces</taxon>
    </lineage>
</organism>
<gene>
    <name evidence="2" type="ORF">WICPIJ_009076</name>
</gene>
<dbReference type="Proteomes" id="UP000774326">
    <property type="component" value="Unassembled WGS sequence"/>
</dbReference>
<dbReference type="EMBL" id="JAEUBG010005248">
    <property type="protein sequence ID" value="KAH3676496.1"/>
    <property type="molecule type" value="Genomic_DNA"/>
</dbReference>